<dbReference type="EMBL" id="QDEB01007042">
    <property type="protein sequence ID" value="RZC42560.1"/>
    <property type="molecule type" value="Genomic_DNA"/>
</dbReference>
<dbReference type="Gene3D" id="1.20.58.2170">
    <property type="match status" value="1"/>
</dbReference>
<dbReference type="CDD" id="cd13150">
    <property type="entry name" value="DAXX_histone_binding"/>
    <property type="match status" value="1"/>
</dbReference>
<dbReference type="GO" id="GO:0050681">
    <property type="term" value="F:nuclear androgen receptor binding"/>
    <property type="evidence" value="ECO:0007669"/>
    <property type="project" value="TreeGrafter"/>
</dbReference>
<dbReference type="GO" id="GO:0003713">
    <property type="term" value="F:transcription coactivator activity"/>
    <property type="evidence" value="ECO:0007669"/>
    <property type="project" value="TreeGrafter"/>
</dbReference>
<dbReference type="GO" id="GO:0003714">
    <property type="term" value="F:transcription corepressor activity"/>
    <property type="evidence" value="ECO:0007669"/>
    <property type="project" value="TreeGrafter"/>
</dbReference>
<feature type="region of interest" description="Disordered" evidence="1">
    <location>
        <begin position="1"/>
        <end position="29"/>
    </location>
</feature>
<keyword evidence="4" id="KW-1185">Reference proteome</keyword>
<dbReference type="AlphaFoldDB" id="A0A482WBM7"/>
<evidence type="ECO:0000259" key="2">
    <source>
        <dbReference type="Pfam" id="PF20920"/>
    </source>
</evidence>
<reference evidence="3 4" key="1">
    <citation type="submission" date="2017-03" db="EMBL/GenBank/DDBJ databases">
        <title>Genome of the blue death feigning beetle - Asbolus verrucosus.</title>
        <authorList>
            <person name="Rider S.D."/>
        </authorList>
    </citation>
    <scope>NUCLEOTIDE SEQUENCE [LARGE SCALE GENOMIC DNA]</scope>
    <source>
        <strain evidence="3">Butters</strain>
        <tissue evidence="3">Head and leg muscle</tissue>
    </source>
</reference>
<dbReference type="InterPro" id="IPR046378">
    <property type="entry name" value="DAXX_histone-bd"/>
</dbReference>
<dbReference type="InterPro" id="IPR046426">
    <property type="entry name" value="DAXX_histone-bd_sf"/>
</dbReference>
<dbReference type="PANTHER" id="PTHR12766">
    <property type="entry name" value="DEATH DOMAIN-ASSOCIATED PROTEIN 6 DAXX"/>
    <property type="match status" value="1"/>
</dbReference>
<gene>
    <name evidence="3" type="ORF">BDFB_005750</name>
</gene>
<feature type="domain" description="Daxx histone-binding" evidence="2">
    <location>
        <begin position="357"/>
        <end position="438"/>
    </location>
</feature>
<comment type="caution">
    <text evidence="3">The sequence shown here is derived from an EMBL/GenBank/DDBJ whole genome shotgun (WGS) entry which is preliminary data.</text>
</comment>
<evidence type="ECO:0000313" key="3">
    <source>
        <dbReference type="EMBL" id="RZC42560.1"/>
    </source>
</evidence>
<dbReference type="Pfam" id="PF20920">
    <property type="entry name" value="DAXX_hist_bd"/>
    <property type="match status" value="1"/>
</dbReference>
<dbReference type="GO" id="GO:0016605">
    <property type="term" value="C:PML body"/>
    <property type="evidence" value="ECO:0007669"/>
    <property type="project" value="TreeGrafter"/>
</dbReference>
<feature type="compositionally biased region" description="Basic and acidic residues" evidence="1">
    <location>
        <begin position="454"/>
        <end position="464"/>
    </location>
</feature>
<dbReference type="GO" id="GO:0042393">
    <property type="term" value="F:histone binding"/>
    <property type="evidence" value="ECO:0007669"/>
    <property type="project" value="InterPro"/>
</dbReference>
<proteinExistence type="predicted"/>
<sequence length="464" mass="53331">MQGAVPEVITIDSDSSDEFESSPPPKRYKASVDTLKEISTFTENQLEVKNKHKNGSGVNSLTIIIESDEIAPPKGEIKQRTSITTSVVVLDEEPPKEIPTEPKENINNDCTVILDDPSEESEDPNEIIEPRNPAIKPETQETENSDIYDRPSTSTASEAHRLLDQFLETCAGSIRGSKYESRLLTKFPKMRKHFNNCNSLHEEPNLKQMLQEQIGSAKFSAPDAVISFQRIYSYLLDNINGTSIEISEENLRKIRKLERTCKLLLKKLKQLEETELDFSDESDSTYMQIDRYSQRLSKVYNKYCQLMKRSPHTGRLLYEKIRFVSSKYDEINRAITKAYKHNKFPTYYDVEKCVRNCTSKNNLPLTEADIKEESRNCFTKLGNLMQLRRKKELYEVHCGFITLSEDPANNDPELKSKLQESLVEGDKKMKEVVEKYVKLQDNNITVNMSEDSDDSHYKSSESDE</sequence>
<evidence type="ECO:0000256" key="1">
    <source>
        <dbReference type="SAM" id="MobiDB-lite"/>
    </source>
</evidence>
<feature type="region of interest" description="Disordered" evidence="1">
    <location>
        <begin position="443"/>
        <end position="464"/>
    </location>
</feature>
<dbReference type="PANTHER" id="PTHR12766:SF7">
    <property type="entry name" value="DEATH DOMAIN-ASSOCIATED PROTEIN 6"/>
    <property type="match status" value="1"/>
</dbReference>
<accession>A0A482WBM7</accession>
<evidence type="ECO:0000313" key="4">
    <source>
        <dbReference type="Proteomes" id="UP000292052"/>
    </source>
</evidence>
<dbReference type="OrthoDB" id="7492809at2759"/>
<dbReference type="Proteomes" id="UP000292052">
    <property type="component" value="Unassembled WGS sequence"/>
</dbReference>
<dbReference type="STRING" id="1661398.A0A482WBM7"/>
<name>A0A482WBM7_ASBVE</name>
<organism evidence="3 4">
    <name type="scientific">Asbolus verrucosus</name>
    <name type="common">Desert ironclad beetle</name>
    <dbReference type="NCBI Taxonomy" id="1661398"/>
    <lineage>
        <taxon>Eukaryota</taxon>
        <taxon>Metazoa</taxon>
        <taxon>Ecdysozoa</taxon>
        <taxon>Arthropoda</taxon>
        <taxon>Hexapoda</taxon>
        <taxon>Insecta</taxon>
        <taxon>Pterygota</taxon>
        <taxon>Neoptera</taxon>
        <taxon>Endopterygota</taxon>
        <taxon>Coleoptera</taxon>
        <taxon>Polyphaga</taxon>
        <taxon>Cucujiformia</taxon>
        <taxon>Tenebrionidae</taxon>
        <taxon>Pimeliinae</taxon>
        <taxon>Asbolus</taxon>
    </lineage>
</organism>
<protein>
    <submittedName>
        <fullName evidence="3">Daxx domain containing protein</fullName>
    </submittedName>
</protein>